<keyword evidence="8" id="KW-0862">Zinc</keyword>
<feature type="domain" description="Peptidase M50" evidence="13">
    <location>
        <begin position="46"/>
        <end position="119"/>
    </location>
</feature>
<evidence type="ECO:0000259" key="13">
    <source>
        <dbReference type="Pfam" id="PF02163"/>
    </source>
</evidence>
<dbReference type="GO" id="GO:0046872">
    <property type="term" value="F:metal ion binding"/>
    <property type="evidence" value="ECO:0007669"/>
    <property type="project" value="UniProtKB-KW"/>
</dbReference>
<evidence type="ECO:0000256" key="1">
    <source>
        <dbReference type="ARBA" id="ARBA00001947"/>
    </source>
</evidence>
<accession>A0A497JF39</accession>
<evidence type="ECO:0000256" key="12">
    <source>
        <dbReference type="SAM" id="Phobius"/>
    </source>
</evidence>
<keyword evidence="9 12" id="KW-1133">Transmembrane helix</keyword>
<evidence type="ECO:0000256" key="6">
    <source>
        <dbReference type="ARBA" id="ARBA00022723"/>
    </source>
</evidence>
<dbReference type="GO" id="GO:0016020">
    <property type="term" value="C:membrane"/>
    <property type="evidence" value="ECO:0007669"/>
    <property type="project" value="UniProtKB-SubCell"/>
</dbReference>
<dbReference type="EMBL" id="QMWO01000083">
    <property type="protein sequence ID" value="RLG69354.1"/>
    <property type="molecule type" value="Genomic_DNA"/>
</dbReference>
<evidence type="ECO:0000256" key="10">
    <source>
        <dbReference type="ARBA" id="ARBA00023049"/>
    </source>
</evidence>
<feature type="transmembrane region" description="Helical" evidence="12">
    <location>
        <begin position="142"/>
        <end position="166"/>
    </location>
</feature>
<keyword evidence="5 12" id="KW-0812">Transmembrane</keyword>
<dbReference type="Proteomes" id="UP000277633">
    <property type="component" value="Unassembled WGS sequence"/>
</dbReference>
<feature type="transmembrane region" description="Helical" evidence="12">
    <location>
        <begin position="96"/>
        <end position="122"/>
    </location>
</feature>
<keyword evidence="6" id="KW-0479">Metal-binding</keyword>
<dbReference type="InterPro" id="IPR008915">
    <property type="entry name" value="Peptidase_M50"/>
</dbReference>
<sequence length="193" mass="21669">MRSLLLGKIFGIKVELHWSFLLIIFFIVISTAAIEPQSLLPTTMLFFFLFLSVFLHELTHSVVSIARGIKVHKIVLLPIGGVALTDELPDNAMDEFLIAISGPLFNFLVVFFIFLSVSMLPLPFPWHIFSSMNVGEFEKAVFSYPLFAIFYVNFILGAFNLLLPALPLDGGRVLRSLLSMRIGHLKATRIVTI</sequence>
<evidence type="ECO:0000256" key="8">
    <source>
        <dbReference type="ARBA" id="ARBA00022833"/>
    </source>
</evidence>
<gene>
    <name evidence="14" type="ORF">DRO07_02455</name>
</gene>
<evidence type="ECO:0000313" key="14">
    <source>
        <dbReference type="EMBL" id="RLG69354.1"/>
    </source>
</evidence>
<dbReference type="Pfam" id="PF02163">
    <property type="entry name" value="Peptidase_M50"/>
    <property type="match status" value="2"/>
</dbReference>
<comment type="subcellular location">
    <subcellularLocation>
        <location evidence="2">Membrane</location>
        <topology evidence="2">Multi-pass membrane protein</topology>
    </subcellularLocation>
</comment>
<dbReference type="PANTHER" id="PTHR39188:SF3">
    <property type="entry name" value="STAGE IV SPORULATION PROTEIN FB"/>
    <property type="match status" value="1"/>
</dbReference>
<proteinExistence type="inferred from homology"/>
<feature type="transmembrane region" description="Helical" evidence="12">
    <location>
        <begin position="16"/>
        <end position="34"/>
    </location>
</feature>
<organism evidence="14 15">
    <name type="scientific">Candidatus Iainarchaeum sp</name>
    <dbReference type="NCBI Taxonomy" id="3101447"/>
    <lineage>
        <taxon>Archaea</taxon>
        <taxon>Candidatus Iainarchaeota</taxon>
        <taxon>Candidatus Iainarchaeia</taxon>
        <taxon>Candidatus Iainarchaeales</taxon>
        <taxon>Candidatus Iainarchaeaceae</taxon>
        <taxon>Candidatus Iainarchaeum</taxon>
    </lineage>
</organism>
<evidence type="ECO:0000256" key="2">
    <source>
        <dbReference type="ARBA" id="ARBA00004141"/>
    </source>
</evidence>
<evidence type="ECO:0000256" key="11">
    <source>
        <dbReference type="ARBA" id="ARBA00023136"/>
    </source>
</evidence>
<evidence type="ECO:0000313" key="15">
    <source>
        <dbReference type="Proteomes" id="UP000277633"/>
    </source>
</evidence>
<keyword evidence="4" id="KW-0645">Protease</keyword>
<keyword evidence="11 12" id="KW-0472">Membrane</keyword>
<dbReference type="PANTHER" id="PTHR39188">
    <property type="entry name" value="MEMBRANE-ASSOCIATED ZINC METALLOPROTEASE M50B"/>
    <property type="match status" value="1"/>
</dbReference>
<comment type="caution">
    <text evidence="14">The sequence shown here is derived from an EMBL/GenBank/DDBJ whole genome shotgun (WGS) entry which is preliminary data.</text>
</comment>
<dbReference type="GO" id="GO:0006508">
    <property type="term" value="P:proteolysis"/>
    <property type="evidence" value="ECO:0007669"/>
    <property type="project" value="UniProtKB-KW"/>
</dbReference>
<feature type="non-terminal residue" evidence="14">
    <location>
        <position position="193"/>
    </location>
</feature>
<evidence type="ECO:0000256" key="3">
    <source>
        <dbReference type="ARBA" id="ARBA00007931"/>
    </source>
</evidence>
<evidence type="ECO:0000256" key="5">
    <source>
        <dbReference type="ARBA" id="ARBA00022692"/>
    </source>
</evidence>
<protein>
    <recommendedName>
        <fullName evidence="13">Peptidase M50 domain-containing protein</fullName>
    </recommendedName>
</protein>
<feature type="transmembrane region" description="Helical" evidence="12">
    <location>
        <begin position="46"/>
        <end position="66"/>
    </location>
</feature>
<keyword evidence="7" id="KW-0378">Hydrolase</keyword>
<feature type="domain" description="Peptidase M50" evidence="13">
    <location>
        <begin position="135"/>
        <end position="190"/>
    </location>
</feature>
<evidence type="ECO:0000256" key="4">
    <source>
        <dbReference type="ARBA" id="ARBA00022670"/>
    </source>
</evidence>
<evidence type="ECO:0000256" key="9">
    <source>
        <dbReference type="ARBA" id="ARBA00022989"/>
    </source>
</evidence>
<comment type="similarity">
    <text evidence="3">Belongs to the peptidase M50B family.</text>
</comment>
<dbReference type="AlphaFoldDB" id="A0A497JF39"/>
<reference evidence="14 15" key="1">
    <citation type="submission" date="2018-06" db="EMBL/GenBank/DDBJ databases">
        <title>Extensive metabolic versatility and redundancy in microbially diverse, dynamic hydrothermal sediments.</title>
        <authorList>
            <person name="Dombrowski N."/>
            <person name="Teske A."/>
            <person name="Baker B.J."/>
        </authorList>
    </citation>
    <scope>NUCLEOTIDE SEQUENCE [LARGE SCALE GENOMIC DNA]</scope>
    <source>
        <strain evidence="14">B9_G13</strain>
    </source>
</reference>
<comment type="cofactor">
    <cofactor evidence="1">
        <name>Zn(2+)</name>
        <dbReference type="ChEBI" id="CHEBI:29105"/>
    </cofactor>
</comment>
<name>A0A497JF39_9ARCH</name>
<evidence type="ECO:0000256" key="7">
    <source>
        <dbReference type="ARBA" id="ARBA00022801"/>
    </source>
</evidence>
<dbReference type="GO" id="GO:0008237">
    <property type="term" value="F:metallopeptidase activity"/>
    <property type="evidence" value="ECO:0007669"/>
    <property type="project" value="UniProtKB-KW"/>
</dbReference>
<keyword evidence="10" id="KW-0482">Metalloprotease</keyword>